<sequence>MKNRRVEEIKKRIAKRKAEQELLEEEQYFAGGDFDSETVFIEEGEKEIHPLFRKEVFLFKVLLSAILVLSVAILFKNAPSSFDGTRAVTEKVMQEEFQFATISKWYENQFGKPLVFFSPNEKKEEAIQQKDYAIPASGKVMQGFQKNGQGVFVQTATNATVESVNEGIVVFAGKKEELGNTVQIQHADGTESWYANLNDMSVKLYDYVSKKQKIGIVSNDENNKNGKFYFAIKKNEKFIDPIQVISFD</sequence>
<evidence type="ECO:0000313" key="6">
    <source>
        <dbReference type="EMBL" id="OSX94309.1"/>
    </source>
</evidence>
<dbReference type="SUPFAM" id="SSF51261">
    <property type="entry name" value="Duplicated hybrid motif"/>
    <property type="match status" value="1"/>
</dbReference>
<reference evidence="5 11" key="4">
    <citation type="submission" date="2017-01" db="EMBL/GenBank/DDBJ databases">
        <title>Bacillus cereus isolates.</title>
        <authorList>
            <person name="Beno S.M."/>
        </authorList>
    </citation>
    <scope>NUCLEOTIDE SEQUENCE [LARGE SCALE GENOMIC DNA]</scope>
    <source>
        <strain evidence="5 11">FSL W7-1108</strain>
    </source>
</reference>
<dbReference type="CDD" id="cd12797">
    <property type="entry name" value="M23_peptidase"/>
    <property type="match status" value="1"/>
</dbReference>
<dbReference type="EMBL" id="MKZQ01000020">
    <property type="protein sequence ID" value="PJN71134.1"/>
    <property type="molecule type" value="Genomic_DNA"/>
</dbReference>
<dbReference type="GeneID" id="66265985"/>
<keyword evidence="16" id="KW-1185">Reference proteome</keyword>
<reference evidence="6 13" key="3">
    <citation type="submission" date="2016-12" db="EMBL/GenBank/DDBJ databases">
        <title>Genome Sequences of Twelve Sporeforming Bacillus Species Isolated from Foods.</title>
        <authorList>
            <person name="De Jong A."/>
            <person name="Holsappel S."/>
            <person name="Kuipers O.P."/>
        </authorList>
    </citation>
    <scope>NUCLEOTIDE SEQUENCE [LARGE SCALE GENOMIC DNA]</scope>
    <source>
        <strain evidence="6 13">S3E15</strain>
    </source>
</reference>
<dbReference type="GO" id="GO:0004222">
    <property type="term" value="F:metalloendopeptidase activity"/>
    <property type="evidence" value="ECO:0007669"/>
    <property type="project" value="TreeGrafter"/>
</dbReference>
<dbReference type="EMBL" id="SZOD01001121">
    <property type="protein sequence ID" value="TKI79383.1"/>
    <property type="molecule type" value="Genomic_DNA"/>
</dbReference>
<evidence type="ECO:0000313" key="11">
    <source>
        <dbReference type="Proteomes" id="UP000190696"/>
    </source>
</evidence>
<keyword evidence="1" id="KW-1133">Transmembrane helix</keyword>
<evidence type="ECO:0000313" key="12">
    <source>
        <dbReference type="Proteomes" id="UP000192932"/>
    </source>
</evidence>
<evidence type="ECO:0000313" key="14">
    <source>
        <dbReference type="Proteomes" id="UP000236165"/>
    </source>
</evidence>
<reference evidence="3 12" key="5">
    <citation type="submission" date="2017-04" db="EMBL/GenBank/DDBJ databases">
        <title>The Characteristic of a Fine Plant Growth-Promoting Rhizobacteria Bacillus mycoides Gnyt1 and its Whole Genome Sequencing Analysis.</title>
        <authorList>
            <person name="Li J.H."/>
            <person name="Yao T."/>
        </authorList>
    </citation>
    <scope>NUCLEOTIDE SEQUENCE [LARGE SCALE GENOMIC DNA]</scope>
    <source>
        <strain evidence="3 12">Gnyt1</strain>
    </source>
</reference>
<dbReference type="FunFam" id="2.70.70.10:FF:000007">
    <property type="entry name" value="Stage IV sporulation protein FA"/>
    <property type="match status" value="1"/>
</dbReference>
<dbReference type="Proteomes" id="UP000190696">
    <property type="component" value="Unassembled WGS sequence"/>
</dbReference>
<dbReference type="PANTHER" id="PTHR21666:SF274">
    <property type="entry name" value="STAGE IV SPORULATION PROTEIN FA"/>
    <property type="match status" value="1"/>
</dbReference>
<dbReference type="EMBL" id="CP065877">
    <property type="protein sequence ID" value="QQA15104.1"/>
    <property type="molecule type" value="Genomic_DNA"/>
</dbReference>
<evidence type="ECO:0000313" key="7">
    <source>
        <dbReference type="EMBL" id="PJN71134.1"/>
    </source>
</evidence>
<evidence type="ECO:0000313" key="15">
    <source>
        <dbReference type="Proteomes" id="UP000305524"/>
    </source>
</evidence>
<dbReference type="Pfam" id="PF01551">
    <property type="entry name" value="Peptidase_M23"/>
    <property type="match status" value="1"/>
</dbReference>
<evidence type="ECO:0000256" key="1">
    <source>
        <dbReference type="SAM" id="Phobius"/>
    </source>
</evidence>
<evidence type="ECO:0000313" key="8">
    <source>
        <dbReference type="EMBL" id="QQA15104.1"/>
    </source>
</evidence>
<feature type="transmembrane region" description="Helical" evidence="1">
    <location>
        <begin position="56"/>
        <end position="75"/>
    </location>
</feature>
<dbReference type="EMBL" id="MRWU01000004">
    <property type="protein sequence ID" value="OSX94309.1"/>
    <property type="molecule type" value="Genomic_DNA"/>
</dbReference>
<dbReference type="EMBL" id="CP020743">
    <property type="protein sequence ID" value="ARJ24031.1"/>
    <property type="molecule type" value="Genomic_DNA"/>
</dbReference>
<dbReference type="Proteomes" id="UP000192932">
    <property type="component" value="Chromosome"/>
</dbReference>
<feature type="domain" description="M23ase beta-sheet core" evidence="2">
    <location>
        <begin position="149"/>
        <end position="241"/>
    </location>
</feature>
<dbReference type="EMBL" id="AHEV01000008">
    <property type="protein sequence ID" value="EJR44155.1"/>
    <property type="molecule type" value="Genomic_DNA"/>
</dbReference>
<dbReference type="OMA" id="MSHRADE"/>
<dbReference type="PANTHER" id="PTHR21666">
    <property type="entry name" value="PEPTIDASE-RELATED"/>
    <property type="match status" value="1"/>
</dbReference>
<keyword evidence="1" id="KW-0812">Transmembrane</keyword>
<reference evidence="9 15" key="6">
    <citation type="journal article" date="2019" name="Environ. Microbiol.">
        <title>An active ?-lactamase is a part of an orchestrated cell wall stress resistance network of Bacillus subtilis and related rhizosphere species.</title>
        <authorList>
            <person name="Bucher T."/>
            <person name="Keren-Paz A."/>
            <person name="Hausser J."/>
            <person name="Olender T."/>
            <person name="Cytryn E."/>
            <person name="Kolodkin-Gal I."/>
        </authorList>
    </citation>
    <scope>NUCLEOTIDE SEQUENCE [LARGE SCALE GENOMIC DNA]</scope>
    <source>
        <strain evidence="9 15">I186</strain>
    </source>
</reference>
<keyword evidence="1" id="KW-0472">Membrane</keyword>
<dbReference type="KEGG" id="bww:bwei_0493"/>
<reference evidence="8 16" key="7">
    <citation type="submission" date="2020-12" db="EMBL/GenBank/DDBJ databases">
        <title>FDA dAtabase for Regulatory Grade micrObial Sequences (FDA-ARGOS): Supporting development and validation of Infectious Disease Dx tests.</title>
        <authorList>
            <person name="Nelson B."/>
            <person name="Plummer A."/>
            <person name="Tallon L."/>
            <person name="Sadzewicz L."/>
            <person name="Zhao X."/>
            <person name="Boylan J."/>
            <person name="Ott S."/>
            <person name="Bowen H."/>
            <person name="Vavikolanu K."/>
            <person name="Mehta A."/>
            <person name="Aluvathingal J."/>
            <person name="Nadendla S."/>
            <person name="Myers T."/>
            <person name="Yan Y."/>
            <person name="Sichtig H."/>
        </authorList>
    </citation>
    <scope>NUCLEOTIDE SEQUENCE [LARGE SCALE GENOMIC DNA]</scope>
    <source>
        <strain evidence="8 16">FDAARGOS_924</strain>
    </source>
</reference>
<dbReference type="Proteomes" id="UP000236165">
    <property type="component" value="Unassembled WGS sequence"/>
</dbReference>
<reference evidence="7 14" key="2">
    <citation type="submission" date="2016-10" db="EMBL/GenBank/DDBJ databases">
        <title>Genome Sequence of Bacillus weihenstephanensis GM6LP.</title>
        <authorList>
            <person name="Poehlein A."/>
            <person name="Wemheuer F."/>
            <person name="Hollensteiner J."/>
            <person name="Wemheuer B."/>
        </authorList>
    </citation>
    <scope>NUCLEOTIDE SEQUENCE [LARGE SCALE GENOMIC DNA]</scope>
    <source>
        <strain evidence="7 14">GM6LP</strain>
    </source>
</reference>
<dbReference type="InterPro" id="IPR016047">
    <property type="entry name" value="M23ase_b-sheet_dom"/>
</dbReference>
<organism evidence="5 11">
    <name type="scientific">Bacillus mycoides</name>
    <dbReference type="NCBI Taxonomy" id="1405"/>
    <lineage>
        <taxon>Bacteria</taxon>
        <taxon>Bacillati</taxon>
        <taxon>Bacillota</taxon>
        <taxon>Bacilli</taxon>
        <taxon>Bacillales</taxon>
        <taxon>Bacillaceae</taxon>
        <taxon>Bacillus</taxon>
        <taxon>Bacillus cereus group</taxon>
    </lineage>
</organism>
<accession>A0A0B5RWT2</accession>
<reference evidence="4 10" key="1">
    <citation type="submission" date="2012-04" db="EMBL/GenBank/DDBJ databases">
        <title>The Genome Sequence of Bacillus cereus VD078.</title>
        <authorList>
            <consortium name="The Broad Institute Genome Sequencing Platform"/>
            <consortium name="The Broad Institute Genome Sequencing Center for Infectious Disease"/>
            <person name="Feldgarden M."/>
            <person name="Van der Auwera G.A."/>
            <person name="Mahillon J."/>
            <person name="Duprez V."/>
            <person name="Timmery S."/>
            <person name="Mattelet C."/>
            <person name="Dierick K."/>
            <person name="Sun M."/>
            <person name="Yu Z."/>
            <person name="Zhu L."/>
            <person name="Hu X."/>
            <person name="Shank E.B."/>
            <person name="Swiecicka I."/>
            <person name="Hansen B.M."/>
            <person name="Andrup L."/>
            <person name="Young S.K."/>
            <person name="Zeng Q."/>
            <person name="Gargeya S."/>
            <person name="Fitzgerald M."/>
            <person name="Haas B."/>
            <person name="Abouelleil A."/>
            <person name="Alvarado L."/>
            <person name="Arachchi H.M."/>
            <person name="Berlin A."/>
            <person name="Chapman S.B."/>
            <person name="Goldberg J."/>
            <person name="Griggs A."/>
            <person name="Gujja S."/>
            <person name="Hansen M."/>
            <person name="Howarth C."/>
            <person name="Imamovic A."/>
            <person name="Larimer J."/>
            <person name="McCowen C."/>
            <person name="Montmayeur A."/>
            <person name="Murphy C."/>
            <person name="Neiman D."/>
            <person name="Pearson M."/>
            <person name="Priest M."/>
            <person name="Roberts A."/>
            <person name="Saif S."/>
            <person name="Shea T."/>
            <person name="Sisk P."/>
            <person name="Sykes S."/>
            <person name="Wortman J."/>
            <person name="Nusbaum C."/>
            <person name="Birren B."/>
        </authorList>
    </citation>
    <scope>NUCLEOTIDE SEQUENCE [LARGE SCALE GENOMIC DNA]</scope>
    <source>
        <strain evidence="4 10">VD078</strain>
    </source>
</reference>
<name>A0A084IV62_BACMY</name>
<gene>
    <name evidence="7" type="primary">spoIVFA</name>
    <name evidence="3" type="ORF">B7492_23750</name>
    <name evidence="7" type="ORF">BACWE_14830</name>
    <name evidence="5" type="ORF">BW900_15975</name>
    <name evidence="9" type="ORF">FC701_31885</name>
    <name evidence="8" type="ORF">I6G81_22235</name>
    <name evidence="4" type="ORF">III_01045</name>
    <name evidence="6" type="ORF">S3E15_04410</name>
</gene>
<dbReference type="RefSeq" id="WP_002034147.1">
    <property type="nucleotide sequence ID" value="NZ_CM000719.1"/>
</dbReference>
<evidence type="ECO:0000313" key="4">
    <source>
        <dbReference type="EMBL" id="EJR44155.1"/>
    </source>
</evidence>
<dbReference type="InterPro" id="IPR011055">
    <property type="entry name" value="Dup_hybrid_motif"/>
</dbReference>
<evidence type="ECO:0000259" key="2">
    <source>
        <dbReference type="Pfam" id="PF01551"/>
    </source>
</evidence>
<dbReference type="Proteomes" id="UP000194131">
    <property type="component" value="Unassembled WGS sequence"/>
</dbReference>
<evidence type="ECO:0000313" key="9">
    <source>
        <dbReference type="EMBL" id="TKI79383.1"/>
    </source>
</evidence>
<accession>A0A084IV62</accession>
<dbReference type="Proteomes" id="UP000596196">
    <property type="component" value="Chromosome"/>
</dbReference>
<evidence type="ECO:0000313" key="3">
    <source>
        <dbReference type="EMBL" id="ARJ24031.1"/>
    </source>
</evidence>
<dbReference type="EMBL" id="MUAI01000012">
    <property type="protein sequence ID" value="OOR05824.1"/>
    <property type="molecule type" value="Genomic_DNA"/>
</dbReference>
<protein>
    <submittedName>
        <fullName evidence="8">M23 family metallopeptidase</fullName>
    </submittedName>
    <submittedName>
        <fullName evidence="5">Peptidase M23</fullName>
    </submittedName>
    <submittedName>
        <fullName evidence="7">Stage IV sporulation protein FA</fullName>
    </submittedName>
</protein>
<evidence type="ECO:0000313" key="5">
    <source>
        <dbReference type="EMBL" id="OOR05824.1"/>
    </source>
</evidence>
<dbReference type="InterPro" id="IPR050570">
    <property type="entry name" value="Cell_wall_metabolism_enzyme"/>
</dbReference>
<dbReference type="KEGG" id="bmyo:BG05_1581"/>
<dbReference type="Proteomes" id="UP000305524">
    <property type="component" value="Unassembled WGS sequence"/>
</dbReference>
<evidence type="ECO:0000313" key="13">
    <source>
        <dbReference type="Proteomes" id="UP000194131"/>
    </source>
</evidence>
<dbReference type="Gene3D" id="2.70.70.10">
    <property type="entry name" value="Glucose Permease (Domain IIA)"/>
    <property type="match status" value="1"/>
</dbReference>
<dbReference type="AlphaFoldDB" id="A0A084IV62"/>
<evidence type="ECO:0000313" key="10">
    <source>
        <dbReference type="Proteomes" id="UP000006976"/>
    </source>
</evidence>
<evidence type="ECO:0000313" key="16">
    <source>
        <dbReference type="Proteomes" id="UP000596196"/>
    </source>
</evidence>
<dbReference type="Proteomes" id="UP000006976">
    <property type="component" value="Unassembled WGS sequence"/>
</dbReference>
<accession>J8J034</accession>
<proteinExistence type="predicted"/>